<sequence>MNNTSRKVKNPLLSAAGAGFPFENYTENALLVPVTPATPAVLRDDVELDNFVGQEPVNNNQPQFSPKTHEPPPTNASPQSNESKDTASQPTKQGIFTSILSPLLPNLSLSSNKNDSPGTQISQTPETISGATHESNPYAFSQGRHGSQQDAPGFLATNPQKTSSADLSGFAAFNLAGTLPNPPQSTAPPNLPATRDAPVCYRLGNQRRLKYAPPPDLTSNKAKQYLNPEIETFFPTQNICTVPPTILNPYESEGFLQSKNSSVQQIGPPSEQIPTSEQLSRNSSLHSSFRSSPVGPAYNSPLASANQIPPCENSSVPSQFTSSPARPIPSRLLEPATPQNTPANISNSFSSFVPYLNRDLPSTNSEKEAAAFKSPNQLNSPPEFSRDGIAETTEEPANKPSLTLRETDVTFTPILAAQVTEKLEHLLAEREESFPREVSSEASSEIDEVTSNVASELAKSFELQSETPQTANEFAERPYETKSNNIQEKTAYSTNNTLSDVFLGQKSLSLTRPEVYTADNHAVVTDIQAAKSNAHPSEQYSQVQPTSPPCPIFQQTNKPADQKSSLNYVPFVRPVHQNIFYVPLKPTEQSASVYFESTAKSRLPDPPSSQENNWNPPVAESVLDATNNLQQVQEISAFNSTATDLPVHAPFWNADQSLNAAFGNQSTSIALNQPPPPTFYNPTEFAARQLPQQPTFSSDQHPAQSSQGASFYESTTGFQQAFAVQDNSTAYPLSVVSMTTVPEPTGSATLSPVQMSTNSLSSRSAQDTIPPSFQNLASGSPEQRVQYRPVYHHWFYRKEVETKILWHPFSMQDSLKLEEVHNSSEITTETTVATDGGRYDVSIMRRQRAPVYWTGTSNEVRRCSWFYMGPIESKYVPYDEKTATKLEEEYKMACITNVWNRRVELNNGEYILFHSATVQVHYLQPNSSEMSGSWGNSTGSADSTYLQGIANRPKVVRRGVSEFNIDEGEPEKVDHLLFLVHGIGSVCDLKFRTVEEVVDEFRSISLQLVQSHFRTASLQGMVNKIEVLPISWHATLHSGDTGIDKKLQAITLESIPKLRHFTNDTLLDILFYTSPVYCQTIMHTVGGEMNRLHALFKERNPTFDGGVYIGGHSLGSLILFDLLCHQKPIVEKTEEESDDDGSDKADNDCIGSVKPMPAPILKRRLSKRISYVMGAAGTGQPFIHYPQLNFQPGAFFALGSPIGMFVTVRGIETLGENFVFPTCKSFFNIFHPFDPVAYRVESLINPDAYKYRPMLIPHHKGRKRMHLELKETMARVGADLKQKLLDSVKNTWNSIFQLSMFYKPDNQALANEIDKVVEEQLQQSQNEMEQRNNDDGGANITIGKLNGGRRIDYVLQEAPFEYINEYIFALTSHICYWESEDTMLLILKEMYGSMGIQTDAQLPQQTMSIERASPSPSLNLAALSPSRSNVGTPSPVMGVDPTVPISNKSVGPPPKAGFVRKS</sequence>
<dbReference type="GO" id="GO:0030134">
    <property type="term" value="C:COPII-coated ER to Golgi transport vesicle"/>
    <property type="evidence" value="ECO:0007669"/>
    <property type="project" value="TreeGrafter"/>
</dbReference>
<dbReference type="Pfam" id="PF23464">
    <property type="entry name" value="WWE_3"/>
    <property type="match status" value="1"/>
</dbReference>
<reference evidence="6" key="1">
    <citation type="submission" date="2025-08" db="UniProtKB">
        <authorList>
            <consortium name="RefSeq"/>
        </authorList>
    </citation>
    <scope>IDENTIFICATION</scope>
</reference>
<evidence type="ECO:0000313" key="6">
    <source>
        <dbReference type="RefSeq" id="XP_014485035.1"/>
    </source>
</evidence>
<dbReference type="OrthoDB" id="69269at2759"/>
<dbReference type="InterPro" id="IPR004177">
    <property type="entry name" value="DDHD_dom"/>
</dbReference>
<dbReference type="GO" id="GO:0004620">
    <property type="term" value="F:phospholipase activity"/>
    <property type="evidence" value="ECO:0007669"/>
    <property type="project" value="TreeGrafter"/>
</dbReference>
<dbReference type="PROSITE" id="PS50918">
    <property type="entry name" value="WWE"/>
    <property type="match status" value="1"/>
</dbReference>
<feature type="compositionally biased region" description="Polar residues" evidence="2">
    <location>
        <begin position="118"/>
        <end position="150"/>
    </location>
</feature>
<dbReference type="InterPro" id="IPR004170">
    <property type="entry name" value="WWE_dom"/>
</dbReference>
<feature type="region of interest" description="Disordered" evidence="2">
    <location>
        <begin position="53"/>
        <end position="91"/>
    </location>
</feature>
<gene>
    <name evidence="6" type="primary">LOC106749771</name>
</gene>
<feature type="region of interest" description="Disordered" evidence="2">
    <location>
        <begin position="360"/>
        <end position="388"/>
    </location>
</feature>
<feature type="region of interest" description="Disordered" evidence="2">
    <location>
        <begin position="1410"/>
        <end position="1462"/>
    </location>
</feature>
<dbReference type="Pfam" id="PF02825">
    <property type="entry name" value="WWE"/>
    <property type="match status" value="1"/>
</dbReference>
<feature type="domain" description="DDHD" evidence="4">
    <location>
        <begin position="1188"/>
        <end position="1392"/>
    </location>
</feature>
<evidence type="ECO:0000313" key="5">
    <source>
        <dbReference type="Proteomes" id="UP000515204"/>
    </source>
</evidence>
<feature type="region of interest" description="Disordered" evidence="2">
    <location>
        <begin position="258"/>
        <end position="345"/>
    </location>
</feature>
<dbReference type="GO" id="GO:0046872">
    <property type="term" value="F:metal ion binding"/>
    <property type="evidence" value="ECO:0007669"/>
    <property type="project" value="InterPro"/>
</dbReference>
<feature type="region of interest" description="Disordered" evidence="2">
    <location>
        <begin position="176"/>
        <end position="197"/>
    </location>
</feature>
<dbReference type="GeneID" id="106749771"/>
<dbReference type="Proteomes" id="UP000515204">
    <property type="component" value="Unplaced"/>
</dbReference>
<feature type="compositionally biased region" description="Polar residues" evidence="2">
    <location>
        <begin position="258"/>
        <end position="275"/>
    </location>
</feature>
<evidence type="ECO:0000256" key="2">
    <source>
        <dbReference type="SAM" id="MobiDB-lite"/>
    </source>
</evidence>
<feature type="compositionally biased region" description="Low complexity" evidence="2">
    <location>
        <begin position="1411"/>
        <end position="1429"/>
    </location>
</feature>
<feature type="region of interest" description="Disordered" evidence="2">
    <location>
        <begin position="746"/>
        <end position="780"/>
    </location>
</feature>
<accession>A0A6P3Y2I1</accession>
<evidence type="ECO:0000256" key="1">
    <source>
        <dbReference type="ARBA" id="ARBA00038464"/>
    </source>
</evidence>
<proteinExistence type="inferred from homology"/>
<feature type="compositionally biased region" description="Low complexity" evidence="2">
    <location>
        <begin position="107"/>
        <end position="117"/>
    </location>
</feature>
<dbReference type="RefSeq" id="XP_014485035.1">
    <property type="nucleotide sequence ID" value="XM_014629549.1"/>
</dbReference>
<dbReference type="SMART" id="SM01127">
    <property type="entry name" value="DDHD"/>
    <property type="match status" value="1"/>
</dbReference>
<name>A0A6P3Y2I1_DINQU</name>
<feature type="compositionally biased region" description="Polar residues" evidence="2">
    <location>
        <begin position="301"/>
        <end position="324"/>
    </location>
</feature>
<evidence type="ECO:0000259" key="3">
    <source>
        <dbReference type="PROSITE" id="PS50918"/>
    </source>
</evidence>
<feature type="compositionally biased region" description="Polar residues" evidence="2">
    <location>
        <begin position="76"/>
        <end position="91"/>
    </location>
</feature>
<comment type="similarity">
    <text evidence="1">Belongs to the PA-PLA1 family.</text>
</comment>
<protein>
    <submittedName>
        <fullName evidence="6">Uncharacterized protein LOC106749771 isoform X1</fullName>
    </submittedName>
</protein>
<feature type="compositionally biased region" description="Low complexity" evidence="2">
    <location>
        <begin position="276"/>
        <end position="292"/>
    </location>
</feature>
<dbReference type="InterPro" id="IPR057825">
    <property type="entry name" value="WWE_SEC23-DDH2"/>
</dbReference>
<dbReference type="PANTHER" id="PTHR23509:SF10">
    <property type="entry name" value="LD21067P"/>
    <property type="match status" value="1"/>
</dbReference>
<feature type="domain" description="WWE" evidence="3">
    <location>
        <begin position="780"/>
        <end position="862"/>
    </location>
</feature>
<dbReference type="KEGG" id="dqu:106749771"/>
<feature type="compositionally biased region" description="Polar residues" evidence="2">
    <location>
        <begin position="56"/>
        <end position="66"/>
    </location>
</feature>
<feature type="compositionally biased region" description="Pro residues" evidence="2">
    <location>
        <begin position="180"/>
        <end position="191"/>
    </location>
</feature>
<keyword evidence="5" id="KW-1185">Reference proteome</keyword>
<dbReference type="PANTHER" id="PTHR23509">
    <property type="entry name" value="PA-PL1 PHOSPHOLIPASE FAMILY"/>
    <property type="match status" value="1"/>
</dbReference>
<dbReference type="Pfam" id="PF02862">
    <property type="entry name" value="DDHD"/>
    <property type="match status" value="1"/>
</dbReference>
<evidence type="ECO:0000259" key="4">
    <source>
        <dbReference type="PROSITE" id="PS51043"/>
    </source>
</evidence>
<feature type="region of interest" description="Disordered" evidence="2">
    <location>
        <begin position="107"/>
        <end position="162"/>
    </location>
</feature>
<organism evidence="5 6">
    <name type="scientific">Dinoponera quadriceps</name>
    <name type="common">South American ant</name>
    <dbReference type="NCBI Taxonomy" id="609295"/>
    <lineage>
        <taxon>Eukaryota</taxon>
        <taxon>Metazoa</taxon>
        <taxon>Ecdysozoa</taxon>
        <taxon>Arthropoda</taxon>
        <taxon>Hexapoda</taxon>
        <taxon>Insecta</taxon>
        <taxon>Pterygota</taxon>
        <taxon>Neoptera</taxon>
        <taxon>Endopterygota</taxon>
        <taxon>Hymenoptera</taxon>
        <taxon>Apocrita</taxon>
        <taxon>Aculeata</taxon>
        <taxon>Formicoidea</taxon>
        <taxon>Formicidae</taxon>
        <taxon>Ponerinae</taxon>
        <taxon>Ponerini</taxon>
        <taxon>Dinoponera</taxon>
    </lineage>
</organism>
<dbReference type="PROSITE" id="PS51043">
    <property type="entry name" value="DDHD"/>
    <property type="match status" value="1"/>
</dbReference>
<dbReference type="InterPro" id="IPR058055">
    <property type="entry name" value="PA-PLA1"/>
</dbReference>